<dbReference type="Pfam" id="PF13682">
    <property type="entry name" value="CZB"/>
    <property type="match status" value="1"/>
</dbReference>
<evidence type="ECO:0000256" key="10">
    <source>
        <dbReference type="SAM" id="Coils"/>
    </source>
</evidence>
<dbReference type="EMBL" id="SMBT01000007">
    <property type="protein sequence ID" value="TCU85626.1"/>
    <property type="molecule type" value="Genomic_DNA"/>
</dbReference>
<dbReference type="GO" id="GO:0005886">
    <property type="term" value="C:plasma membrane"/>
    <property type="evidence" value="ECO:0007669"/>
    <property type="project" value="UniProtKB-SubCell"/>
</dbReference>
<dbReference type="InterPro" id="IPR004089">
    <property type="entry name" value="MCPsignal_dom"/>
</dbReference>
<dbReference type="Gene3D" id="1.20.120.30">
    <property type="entry name" value="Aspartate receptor, ligand-binding domain"/>
    <property type="match status" value="1"/>
</dbReference>
<reference evidence="12 14" key="1">
    <citation type="submission" date="2018-06" db="EMBL/GenBank/DDBJ databases">
        <authorList>
            <consortium name="Pathogen Informatics"/>
            <person name="Doyle S."/>
        </authorList>
    </citation>
    <scope>NUCLEOTIDE SEQUENCE [LARGE SCALE GENOMIC DNA]</scope>
    <source>
        <strain evidence="12 14">NCTC11159</strain>
    </source>
</reference>
<evidence type="ECO:0000313" key="13">
    <source>
        <dbReference type="EMBL" id="TCU85626.1"/>
    </source>
</evidence>
<reference evidence="13 15" key="2">
    <citation type="submission" date="2019-03" db="EMBL/GenBank/DDBJ databases">
        <title>Genomic Encyclopedia of Type Strains, Phase IV (KMG-IV): sequencing the most valuable type-strain genomes for metagenomic binning, comparative biology and taxonomic classification.</title>
        <authorList>
            <person name="Goeker M."/>
        </authorList>
    </citation>
    <scope>NUCLEOTIDE SEQUENCE [LARGE SCALE GENOMIC DNA]</scope>
    <source>
        <strain evidence="13 15">DSM 3764</strain>
    </source>
</reference>
<evidence type="ECO:0000256" key="1">
    <source>
        <dbReference type="ARBA" id="ARBA00004651"/>
    </source>
</evidence>
<keyword evidence="5" id="KW-0812">Transmembrane</keyword>
<gene>
    <name evidence="12" type="primary">bdlA_8</name>
    <name evidence="13" type="ORF">EV682_107136</name>
    <name evidence="12" type="ORF">NCTC11159_03472</name>
</gene>
<proteinExistence type="predicted"/>
<evidence type="ECO:0000256" key="9">
    <source>
        <dbReference type="PROSITE-ProRule" id="PRU00284"/>
    </source>
</evidence>
<evidence type="ECO:0000313" key="14">
    <source>
        <dbReference type="Proteomes" id="UP000255108"/>
    </source>
</evidence>
<dbReference type="GO" id="GO:0006935">
    <property type="term" value="P:chemotaxis"/>
    <property type="evidence" value="ECO:0007669"/>
    <property type="project" value="UniProtKB-KW"/>
</dbReference>
<dbReference type="Proteomes" id="UP000255108">
    <property type="component" value="Unassembled WGS sequence"/>
</dbReference>
<dbReference type="Gene3D" id="1.10.287.950">
    <property type="entry name" value="Methyl-accepting chemotaxis protein"/>
    <property type="match status" value="1"/>
</dbReference>
<evidence type="ECO:0000256" key="4">
    <source>
        <dbReference type="ARBA" id="ARBA00022500"/>
    </source>
</evidence>
<keyword evidence="15" id="KW-1185">Reference proteome</keyword>
<dbReference type="GO" id="GO:0007165">
    <property type="term" value="P:signal transduction"/>
    <property type="evidence" value="ECO:0007669"/>
    <property type="project" value="UniProtKB-KW"/>
</dbReference>
<keyword evidence="4" id="KW-0145">Chemotaxis</keyword>
<evidence type="ECO:0000256" key="2">
    <source>
        <dbReference type="ARBA" id="ARBA00022475"/>
    </source>
</evidence>
<dbReference type="AlphaFoldDB" id="A0A377SX85"/>
<keyword evidence="8 9" id="KW-0807">Transducer</keyword>
<evidence type="ECO:0000259" key="11">
    <source>
        <dbReference type="PROSITE" id="PS50111"/>
    </source>
</evidence>
<comment type="subcellular location">
    <subcellularLocation>
        <location evidence="1">Cell membrane</location>
        <topology evidence="1">Multi-pass membrane protein</topology>
    </subcellularLocation>
</comment>
<dbReference type="PANTHER" id="PTHR32089">
    <property type="entry name" value="METHYL-ACCEPTING CHEMOTAXIS PROTEIN MCPB"/>
    <property type="match status" value="1"/>
</dbReference>
<dbReference type="PANTHER" id="PTHR32089:SF39">
    <property type="entry name" value="METHYL-ACCEPTING CHEMOTAXIS PROTEIN HLYB"/>
    <property type="match status" value="1"/>
</dbReference>
<keyword evidence="6" id="KW-1133">Transmembrane helix</keyword>
<name>A0A377SX85_9NEIS</name>
<evidence type="ECO:0000256" key="8">
    <source>
        <dbReference type="ARBA" id="ARBA00023224"/>
    </source>
</evidence>
<evidence type="ECO:0000256" key="3">
    <source>
        <dbReference type="ARBA" id="ARBA00022481"/>
    </source>
</evidence>
<dbReference type="Pfam" id="PF00015">
    <property type="entry name" value="MCPsignal"/>
    <property type="match status" value="1"/>
</dbReference>
<evidence type="ECO:0000256" key="6">
    <source>
        <dbReference type="ARBA" id="ARBA00022989"/>
    </source>
</evidence>
<evidence type="ECO:0000313" key="12">
    <source>
        <dbReference type="EMBL" id="STR44926.1"/>
    </source>
</evidence>
<keyword evidence="3" id="KW-0488">Methylation</keyword>
<feature type="coiled-coil region" evidence="10">
    <location>
        <begin position="8"/>
        <end position="42"/>
    </location>
</feature>
<dbReference type="EMBL" id="UGHR01000003">
    <property type="protein sequence ID" value="STR44926.1"/>
    <property type="molecule type" value="Genomic_DNA"/>
</dbReference>
<keyword evidence="2" id="KW-1003">Cell membrane</keyword>
<organism evidence="12 14">
    <name type="scientific">Iodobacter fluviatilis</name>
    <dbReference type="NCBI Taxonomy" id="537"/>
    <lineage>
        <taxon>Bacteria</taxon>
        <taxon>Pseudomonadati</taxon>
        <taxon>Pseudomonadota</taxon>
        <taxon>Betaproteobacteria</taxon>
        <taxon>Neisseriales</taxon>
        <taxon>Chitinibacteraceae</taxon>
        <taxon>Iodobacter</taxon>
    </lineage>
</organism>
<accession>A0A377SX85</accession>
<dbReference type="SUPFAM" id="SSF58104">
    <property type="entry name" value="Methyl-accepting chemotaxis protein (MCP) signaling domain"/>
    <property type="match status" value="1"/>
</dbReference>
<dbReference type="SMART" id="SM00283">
    <property type="entry name" value="MA"/>
    <property type="match status" value="1"/>
</dbReference>
<dbReference type="InterPro" id="IPR025991">
    <property type="entry name" value="Chemoreceptor_zinc-bind_dom"/>
</dbReference>
<keyword evidence="7" id="KW-0472">Membrane</keyword>
<evidence type="ECO:0000256" key="7">
    <source>
        <dbReference type="ARBA" id="ARBA00023136"/>
    </source>
</evidence>
<dbReference type="Proteomes" id="UP000295794">
    <property type="component" value="Unassembled WGS sequence"/>
</dbReference>
<evidence type="ECO:0000313" key="15">
    <source>
        <dbReference type="Proteomes" id="UP000295794"/>
    </source>
</evidence>
<protein>
    <submittedName>
        <fullName evidence="13">Chemoreceptor zinc-binding protein</fullName>
    </submittedName>
    <submittedName>
        <fullName evidence="12">Chemotaxis regulator BdlA</fullName>
    </submittedName>
</protein>
<dbReference type="OrthoDB" id="9808588at2"/>
<keyword evidence="10" id="KW-0175">Coiled coil</keyword>
<evidence type="ECO:0000256" key="5">
    <source>
        <dbReference type="ARBA" id="ARBA00022692"/>
    </source>
</evidence>
<dbReference type="PROSITE" id="PS50111">
    <property type="entry name" value="CHEMOTAXIS_TRANSDUC_2"/>
    <property type="match status" value="1"/>
</dbReference>
<sequence length="372" mass="40511">MLFFNRMNNQHLAEIAQLQDALEEKNRSLHDANLRAHQAEQNAIVSEAKVQQLTSLIGNLSSFSESLIANQTSLATLANAMRSEKESAANAKRASSQSSQEIDQIAVSLAQLATSSNSAADQIGRLDARAQEVGGIVRMIKEIAEQTNLLALNAAIEAARAGEQGRGFAVVADEVRKLAERTANATNDITILVEQIRSDSSDSRTKMSDLAQQSASFSQNGQTASGTMQTLMQISTNMEQSSAASALRGFCELAKVDHIIFKFRVYQVLFGLSNEDESQFASHTSCRLGKWYYDGEGKECFSKLNGYREMETPHMKVHSAALSALRSYFSGDSQRAIEAVAEMEAASLLVLSNLEKMSINGEKDSETLCLHA</sequence>
<feature type="domain" description="Methyl-accepting transducer" evidence="11">
    <location>
        <begin position="42"/>
        <end position="256"/>
    </location>
</feature>